<dbReference type="CDD" id="cd05005">
    <property type="entry name" value="SIS_PHI"/>
    <property type="match status" value="1"/>
</dbReference>
<feature type="domain" description="SIS" evidence="2">
    <location>
        <begin position="27"/>
        <end position="162"/>
    </location>
</feature>
<dbReference type="InterPro" id="IPR046348">
    <property type="entry name" value="SIS_dom_sf"/>
</dbReference>
<dbReference type="OrthoDB" id="9797832at2"/>
<dbReference type="SUPFAM" id="SSF53697">
    <property type="entry name" value="SIS domain"/>
    <property type="match status" value="1"/>
</dbReference>
<dbReference type="GO" id="GO:1901135">
    <property type="term" value="P:carbohydrate derivative metabolic process"/>
    <property type="evidence" value="ECO:0007669"/>
    <property type="project" value="InterPro"/>
</dbReference>
<dbReference type="Gene3D" id="3.40.50.10490">
    <property type="entry name" value="Glucose-6-phosphate isomerase like protein, domain 1"/>
    <property type="match status" value="1"/>
</dbReference>
<dbReference type="GO" id="GO:0016853">
    <property type="term" value="F:isomerase activity"/>
    <property type="evidence" value="ECO:0007669"/>
    <property type="project" value="UniProtKB-KW"/>
</dbReference>
<evidence type="ECO:0000313" key="4">
    <source>
        <dbReference type="Proteomes" id="UP000094463"/>
    </source>
</evidence>
<dbReference type="PATRIC" id="fig|632773.3.peg.260"/>
<dbReference type="PANTHER" id="PTHR43443">
    <property type="entry name" value="3-HEXULOSE-6-PHOSPHATE ISOMERASE"/>
    <property type="match status" value="1"/>
</dbReference>
<dbReference type="AlphaFoldDB" id="A0A1D7QRJ8"/>
<dbReference type="RefSeq" id="WP_069363792.1">
    <property type="nucleotide sequence ID" value="NZ_CP012502.1"/>
</dbReference>
<reference evidence="3 4" key="1">
    <citation type="submission" date="2015-08" db="EMBL/GenBank/DDBJ databases">
        <title>The complete genome sequence of Bacillus beveridgei MLTeJB.</title>
        <authorList>
            <person name="Hanson T.E."/>
            <person name="Mesa C."/>
            <person name="Basesman S.M."/>
            <person name="Oremland R.S."/>
        </authorList>
    </citation>
    <scope>NUCLEOTIDE SEQUENCE [LARGE SCALE GENOMIC DNA]</scope>
    <source>
        <strain evidence="3 4">MLTeJB</strain>
    </source>
</reference>
<dbReference type="PANTHER" id="PTHR43443:SF1">
    <property type="entry name" value="3-HEXULOSE-6-PHOSPHATE ISOMERASE"/>
    <property type="match status" value="1"/>
</dbReference>
<evidence type="ECO:0000259" key="2">
    <source>
        <dbReference type="PROSITE" id="PS51464"/>
    </source>
</evidence>
<dbReference type="PROSITE" id="PS51464">
    <property type="entry name" value="SIS"/>
    <property type="match status" value="1"/>
</dbReference>
<proteinExistence type="inferred from homology"/>
<dbReference type="Pfam" id="PF01380">
    <property type="entry name" value="SIS"/>
    <property type="match status" value="1"/>
</dbReference>
<evidence type="ECO:0000256" key="1">
    <source>
        <dbReference type="ARBA" id="ARBA00009235"/>
    </source>
</evidence>
<dbReference type="GO" id="GO:0097367">
    <property type="term" value="F:carbohydrate derivative binding"/>
    <property type="evidence" value="ECO:0007669"/>
    <property type="project" value="InterPro"/>
</dbReference>
<name>A0A1D7QRJ8_9BACI</name>
<accession>A0A1D7QRJ8</accession>
<dbReference type="Proteomes" id="UP000094463">
    <property type="component" value="Chromosome"/>
</dbReference>
<gene>
    <name evidence="3" type="primary">rmpB</name>
    <name evidence="3" type="ORF">BBEV_0242</name>
</gene>
<comment type="similarity">
    <text evidence="1">Belongs to the SIS family. PHI subfamily.</text>
</comment>
<dbReference type="STRING" id="632773.BBEV_0242"/>
<dbReference type="NCBIfam" id="TIGR03127">
    <property type="entry name" value="RuMP_HxlB"/>
    <property type="match status" value="1"/>
</dbReference>
<dbReference type="EMBL" id="CP012502">
    <property type="protein sequence ID" value="AOM81636.1"/>
    <property type="molecule type" value="Genomic_DNA"/>
</dbReference>
<dbReference type="InterPro" id="IPR017552">
    <property type="entry name" value="PHI/rmpB"/>
</dbReference>
<protein>
    <submittedName>
        <fullName evidence="3">3-hexulose-6-phosphate isomerase</fullName>
    </submittedName>
</protein>
<organism evidence="3 4">
    <name type="scientific">Salisediminibacterium beveridgei</name>
    <dbReference type="NCBI Taxonomy" id="632773"/>
    <lineage>
        <taxon>Bacteria</taxon>
        <taxon>Bacillati</taxon>
        <taxon>Bacillota</taxon>
        <taxon>Bacilli</taxon>
        <taxon>Bacillales</taxon>
        <taxon>Bacillaceae</taxon>
        <taxon>Salisediminibacterium</taxon>
    </lineage>
</organism>
<dbReference type="InterPro" id="IPR001347">
    <property type="entry name" value="SIS_dom"/>
</dbReference>
<keyword evidence="3" id="KW-0413">Isomerase</keyword>
<evidence type="ECO:0000313" key="3">
    <source>
        <dbReference type="EMBL" id="AOM81636.1"/>
    </source>
</evidence>
<dbReference type="KEGG" id="bbev:BBEV_0242"/>
<sequence>MKETVKAVVNEVKGVLDQVDEQQAIALGREIIKANRIFITGEGRSGLMGKAVAMRLVHAGFTVYVTGETITPSIQSGDLLLAISGSGSTEGSYQYARTAKKMDARVFLVTTAEESTIGEVSDGVLIFPAATKFRKSHEPDTIQPLGNQFDQSVHLLLDAVIIWVTRQTAGSEDVNQQMASRHANLE</sequence>
<keyword evidence="4" id="KW-1185">Reference proteome</keyword>